<dbReference type="EMBL" id="CP001712">
    <property type="protein sequence ID" value="EAR17088.1"/>
    <property type="molecule type" value="Genomic_DNA"/>
</dbReference>
<protein>
    <submittedName>
        <fullName evidence="7">Outer membrane protein-like peptidoglycan-associated (Lipo)protein</fullName>
    </submittedName>
</protein>
<reference evidence="7 8" key="1">
    <citation type="journal article" date="2009" name="J. Bacteriol.">
        <title>Complete genome sequence of Robiginitalea biformata HTCC2501.</title>
        <authorList>
            <person name="Oh H.M."/>
            <person name="Giovannoni S.J."/>
            <person name="Lee K."/>
            <person name="Ferriera S."/>
            <person name="Johnson J."/>
            <person name="Cho J.C."/>
        </authorList>
    </citation>
    <scope>NUCLEOTIDE SEQUENCE [LARGE SCALE GENOMIC DNA]</scope>
    <source>
        <strain evidence="8">ATCC BAA-864 / HTCC2501 / KCTC 12146</strain>
    </source>
</reference>
<feature type="compositionally biased region" description="Basic and acidic residues" evidence="5">
    <location>
        <begin position="42"/>
        <end position="58"/>
    </location>
</feature>
<dbReference type="SUPFAM" id="SSF103088">
    <property type="entry name" value="OmpA-like"/>
    <property type="match status" value="1"/>
</dbReference>
<dbReference type="RefSeq" id="WP_015753844.1">
    <property type="nucleotide sequence ID" value="NC_013222.1"/>
</dbReference>
<dbReference type="Pfam" id="PF00691">
    <property type="entry name" value="OmpA"/>
    <property type="match status" value="1"/>
</dbReference>
<accession>A4CJI0</accession>
<dbReference type="PANTHER" id="PTHR30329:SF21">
    <property type="entry name" value="LIPOPROTEIN YIAD-RELATED"/>
    <property type="match status" value="1"/>
</dbReference>
<dbReference type="GO" id="GO:0009279">
    <property type="term" value="C:cell outer membrane"/>
    <property type="evidence" value="ECO:0007669"/>
    <property type="project" value="UniProtKB-SubCell"/>
</dbReference>
<dbReference type="InterPro" id="IPR050330">
    <property type="entry name" value="Bact_OuterMem_StrucFunc"/>
</dbReference>
<evidence type="ECO:0000256" key="4">
    <source>
        <dbReference type="PROSITE-ProRule" id="PRU00473"/>
    </source>
</evidence>
<dbReference type="InterPro" id="IPR006664">
    <property type="entry name" value="OMP_bac"/>
</dbReference>
<evidence type="ECO:0000256" key="5">
    <source>
        <dbReference type="SAM" id="MobiDB-lite"/>
    </source>
</evidence>
<evidence type="ECO:0000256" key="3">
    <source>
        <dbReference type="ARBA" id="ARBA00023237"/>
    </source>
</evidence>
<keyword evidence="2 4" id="KW-0472">Membrane</keyword>
<dbReference type="PRINTS" id="PR01021">
    <property type="entry name" value="OMPADOMAIN"/>
</dbReference>
<evidence type="ECO:0000313" key="8">
    <source>
        <dbReference type="Proteomes" id="UP000009049"/>
    </source>
</evidence>
<dbReference type="Gene3D" id="3.30.1330.60">
    <property type="entry name" value="OmpA-like domain"/>
    <property type="match status" value="1"/>
</dbReference>
<gene>
    <name evidence="7" type="ordered locus">RB2501_09300</name>
</gene>
<dbReference type="PROSITE" id="PS51123">
    <property type="entry name" value="OMPA_2"/>
    <property type="match status" value="1"/>
</dbReference>
<sequence length="453" mass="48533">MKMLTSGIRIFLTAGLFLLYIPDANSQFLKKLGKRAREAAERTVEQRVDEEATKKTDQALDSILEPGSGGPAESPAPPIGGNEPDAGAGSGNTPAAGGGNNPSSNSGTPSAASGPKSLEVYSKFDFVPGDEVLFYDDFGDDFIGDFPARWNTNGGGQVVTFGDDSGKWLELVSGNRTYYVPNLDNLPEDFTLEFDLQASGMDRQTSSTAVLQVLLDDNGGFEKGSDYVLANLPMVQYTPGGIRVQNLINSERTISNTVKLDIRENIQNRPHISIAVNGERFRLYVDENKHIDIPRMIGPGGPLSHVKFQLTGVKSGKEKVFISNVKIAKGGEDLRRKLLAEGSISTNAILFDSGSANLQPRSMGVIRQISQVLQQDGGMSLQIVGHTDSDGDADANVALSQARAEAVKKALVDVYGVDAGRLSTLGKGESEPVSDNNSPAGKAQNRRVEFIRQ</sequence>
<evidence type="ECO:0000256" key="2">
    <source>
        <dbReference type="ARBA" id="ARBA00023136"/>
    </source>
</evidence>
<dbReference type="STRING" id="313596.RB2501_09300"/>
<dbReference type="InterPro" id="IPR036737">
    <property type="entry name" value="OmpA-like_sf"/>
</dbReference>
<feature type="region of interest" description="Disordered" evidence="5">
    <location>
        <begin position="425"/>
        <end position="453"/>
    </location>
</feature>
<dbReference type="AlphaFoldDB" id="A4CJI0"/>
<feature type="compositionally biased region" description="Low complexity" evidence="5">
    <location>
        <begin position="91"/>
        <end position="114"/>
    </location>
</feature>
<proteinExistence type="predicted"/>
<comment type="subcellular location">
    <subcellularLocation>
        <location evidence="1">Cell outer membrane</location>
    </subcellularLocation>
</comment>
<name>A4CJI0_ROBBH</name>
<dbReference type="InterPro" id="IPR006665">
    <property type="entry name" value="OmpA-like"/>
</dbReference>
<dbReference type="HOGENOM" id="CLU_034534_0_0_10"/>
<keyword evidence="3" id="KW-0998">Cell outer membrane</keyword>
<evidence type="ECO:0000259" key="6">
    <source>
        <dbReference type="PROSITE" id="PS51123"/>
    </source>
</evidence>
<evidence type="ECO:0000313" key="7">
    <source>
        <dbReference type="EMBL" id="EAR17088.1"/>
    </source>
</evidence>
<dbReference type="eggNOG" id="COG2885">
    <property type="taxonomic scope" value="Bacteria"/>
</dbReference>
<dbReference type="CDD" id="cd07185">
    <property type="entry name" value="OmpA_C-like"/>
    <property type="match status" value="1"/>
</dbReference>
<feature type="region of interest" description="Disordered" evidence="5">
    <location>
        <begin position="42"/>
        <end position="114"/>
    </location>
</feature>
<organism evidence="7 8">
    <name type="scientific">Robiginitalea biformata (strain ATCC BAA-864 / DSM 15991 / KCTC 12146 / HTCC2501)</name>
    <dbReference type="NCBI Taxonomy" id="313596"/>
    <lineage>
        <taxon>Bacteria</taxon>
        <taxon>Pseudomonadati</taxon>
        <taxon>Bacteroidota</taxon>
        <taxon>Flavobacteriia</taxon>
        <taxon>Flavobacteriales</taxon>
        <taxon>Flavobacteriaceae</taxon>
        <taxon>Robiginitalea</taxon>
    </lineage>
</organism>
<dbReference type="PANTHER" id="PTHR30329">
    <property type="entry name" value="STATOR ELEMENT OF FLAGELLAR MOTOR COMPLEX"/>
    <property type="match status" value="1"/>
</dbReference>
<keyword evidence="8" id="KW-1185">Reference proteome</keyword>
<dbReference type="Proteomes" id="UP000009049">
    <property type="component" value="Chromosome"/>
</dbReference>
<dbReference type="KEGG" id="rbi:RB2501_09300"/>
<feature type="domain" description="OmpA-like" evidence="6">
    <location>
        <begin position="338"/>
        <end position="453"/>
    </location>
</feature>
<dbReference type="OrthoDB" id="9800869at2"/>
<evidence type="ECO:0000256" key="1">
    <source>
        <dbReference type="ARBA" id="ARBA00004442"/>
    </source>
</evidence>